<protein>
    <submittedName>
        <fullName evidence="2">Uncharacterized protein</fullName>
    </submittedName>
</protein>
<proteinExistence type="predicted"/>
<evidence type="ECO:0000313" key="2">
    <source>
        <dbReference type="EMBL" id="KAK7399530.1"/>
    </source>
</evidence>
<comment type="caution">
    <text evidence="2">The sequence shown here is derived from an EMBL/GenBank/DDBJ whole genome shotgun (WGS) entry which is preliminary data.</text>
</comment>
<dbReference type="AlphaFoldDB" id="A0AAN9SK66"/>
<keyword evidence="3" id="KW-1185">Reference proteome</keyword>
<evidence type="ECO:0000256" key="1">
    <source>
        <dbReference type="SAM" id="MobiDB-lite"/>
    </source>
</evidence>
<dbReference type="Proteomes" id="UP001386955">
    <property type="component" value="Unassembled WGS sequence"/>
</dbReference>
<dbReference type="EMBL" id="JAYMYS010000003">
    <property type="protein sequence ID" value="KAK7399530.1"/>
    <property type="molecule type" value="Genomic_DNA"/>
</dbReference>
<gene>
    <name evidence="2" type="ORF">VNO78_10715</name>
</gene>
<organism evidence="2 3">
    <name type="scientific">Psophocarpus tetragonolobus</name>
    <name type="common">Winged bean</name>
    <name type="synonym">Dolichos tetragonolobus</name>
    <dbReference type="NCBI Taxonomy" id="3891"/>
    <lineage>
        <taxon>Eukaryota</taxon>
        <taxon>Viridiplantae</taxon>
        <taxon>Streptophyta</taxon>
        <taxon>Embryophyta</taxon>
        <taxon>Tracheophyta</taxon>
        <taxon>Spermatophyta</taxon>
        <taxon>Magnoliopsida</taxon>
        <taxon>eudicotyledons</taxon>
        <taxon>Gunneridae</taxon>
        <taxon>Pentapetalae</taxon>
        <taxon>rosids</taxon>
        <taxon>fabids</taxon>
        <taxon>Fabales</taxon>
        <taxon>Fabaceae</taxon>
        <taxon>Papilionoideae</taxon>
        <taxon>50 kb inversion clade</taxon>
        <taxon>NPAAA clade</taxon>
        <taxon>indigoferoid/millettioid clade</taxon>
        <taxon>Phaseoleae</taxon>
        <taxon>Psophocarpus</taxon>
    </lineage>
</organism>
<feature type="region of interest" description="Disordered" evidence="1">
    <location>
        <begin position="1"/>
        <end position="23"/>
    </location>
</feature>
<accession>A0AAN9SK66</accession>
<reference evidence="2 3" key="1">
    <citation type="submission" date="2024-01" db="EMBL/GenBank/DDBJ databases">
        <title>The genomes of 5 underutilized Papilionoideae crops provide insights into root nodulation and disease resistanc.</title>
        <authorList>
            <person name="Jiang F."/>
        </authorList>
    </citation>
    <scope>NUCLEOTIDE SEQUENCE [LARGE SCALE GENOMIC DNA]</scope>
    <source>
        <strain evidence="2">DUOXIRENSHENG_FW03</strain>
        <tissue evidence="2">Leaves</tissue>
    </source>
</reference>
<sequence length="235" mass="26785">MSKGKEWREVRREKTQEGNPNGIKASRIGFSKECLAKVPKASYENVVKFPKDVYLSKMETDGRITKVSTYNFSFKLEAKNGYYESKQLLWGINMGLLETNDAKDIKEYIDATKRKEMLDVSRFAPITRYEEEGVPKEICLNGELEEAQTSKDSSLRGCHHSTYPRRQILGSNYISHGAATQGHHVEDLVVLNNVWMIVKELGVVGVNDDALHVAKIAQMKERDRSELVRNRNSQS</sequence>
<feature type="compositionally biased region" description="Basic and acidic residues" evidence="1">
    <location>
        <begin position="1"/>
        <end position="16"/>
    </location>
</feature>
<name>A0AAN9SK66_PSOTE</name>
<evidence type="ECO:0000313" key="3">
    <source>
        <dbReference type="Proteomes" id="UP001386955"/>
    </source>
</evidence>